<dbReference type="AlphaFoldDB" id="A0A6J6MT23"/>
<dbReference type="EMBL" id="CAEZWW010000098">
    <property type="protein sequence ID" value="CAB4675695.1"/>
    <property type="molecule type" value="Genomic_DNA"/>
</dbReference>
<proteinExistence type="predicted"/>
<gene>
    <name evidence="1" type="ORF">UFOPK2310_00889</name>
</gene>
<protein>
    <submittedName>
        <fullName evidence="1">Unannotated protein</fullName>
    </submittedName>
</protein>
<accession>A0A6J6MT23</accession>
<organism evidence="1">
    <name type="scientific">freshwater metagenome</name>
    <dbReference type="NCBI Taxonomy" id="449393"/>
    <lineage>
        <taxon>unclassified sequences</taxon>
        <taxon>metagenomes</taxon>
        <taxon>ecological metagenomes</taxon>
    </lineage>
</organism>
<evidence type="ECO:0000313" key="1">
    <source>
        <dbReference type="EMBL" id="CAB4675695.1"/>
    </source>
</evidence>
<name>A0A6J6MT23_9ZZZZ</name>
<sequence>MTGVLTGIHPAIATPGMASPGTPLQTISAVSGNSGASAAGVASADAAYLAVTRFRPASRQRLTDFLSQYGDRLTPVQLQRARAQVTKADLTLAQLEAKTRATRTLARSGASASRIKQSADAASRAFDGSTASTAEAMAEMQPMLSSKLSLFEGLRAKLELDQSMRDFAAVGAAVKAVRP</sequence>
<reference evidence="1" key="1">
    <citation type="submission" date="2020-05" db="EMBL/GenBank/DDBJ databases">
        <authorList>
            <person name="Chiriac C."/>
            <person name="Salcher M."/>
            <person name="Ghai R."/>
            <person name="Kavagutti S V."/>
        </authorList>
    </citation>
    <scope>NUCLEOTIDE SEQUENCE</scope>
</reference>